<evidence type="ECO:0000256" key="2">
    <source>
        <dbReference type="ARBA" id="ARBA00008684"/>
    </source>
</evidence>
<dbReference type="InterPro" id="IPR003591">
    <property type="entry name" value="Leu-rich_rpt_typical-subtyp"/>
</dbReference>
<dbReference type="FunFam" id="3.30.200.20:FF:000512">
    <property type="entry name" value="Receptor-like protein kinase HSL1"/>
    <property type="match status" value="1"/>
</dbReference>
<dbReference type="InterPro" id="IPR032675">
    <property type="entry name" value="LRR_dom_sf"/>
</dbReference>
<dbReference type="PROSITE" id="PS50011">
    <property type="entry name" value="PROTEIN_KINASE_DOM"/>
    <property type="match status" value="1"/>
</dbReference>
<sequence length="1042" mass="115986">MPLPSQQHGSFSTLLQSLPIETIFLRKMSKTKIIPAPQILLCIFTFVHFTFHVNSQPSSNKEKTILLQLKQQFSTTSPFFLNHWTSSSDHCTWPEISCTHDNSVSAIRLVNLNISKPIPPFICDLKNLTFLDVNYNIIPGPFPTLLYNCSNLEYLDLSFNFMNSSLPNDINRLSPKLQYFNITANFFTGDIPPAIGGLKQLKELQFASNAFHGSFPAEIGDLTNLESLNLNLNKFAPQEIPSSFTKLKKLKNIWMSEINLIGEIPESIGNMLALEFLDLSINGLSGSIPSSLFQTKNLTIVYLYTNRLTGEIPQIIESFNLEVIDLSDNSLTGKIPENFGELTKMTGLSLFMNQLSGNLPIGIGKLPVLVDVKLFGNSLSGEIPPDFGRFSMLRDFQVFQNHFTGKLPEALCYNKGLLMMLAFNNNLTGELPESLGNCNSLRAVRVEKNRLTGKIPDGLWTAKNLSTFLLNDNLLIGQLPERVASNLSQVDIRNNQFSGELPAEMGTWYNLRVFRACNNLFTGKIPEELTVLPKLTELLLDGNKLSGSFPSNIVSWNSLTTLKTSRNQISGQIPAALGLLPNLIDLDLSSNLLSGEIPPEIGNLRLASLNLSSNRLTGRIPVELENAAFDRSFLSNPGLCASDPSVGLGFCKGKTGKSDKLPVKLLAALASVGGVATLVAALYSLFVLRSYRKRKQESVLTWKLTSFHKLDFTEADIVPYLTEKNTIGSGGSGQVYLVPLNRSRNCVAVKKIWNNQKLDHKLEKEFLAEVQILGTVRHSNIVKLLCCISSEESKLLVYEYMESRSLDIWLQQNKRLSNVSDLVLEWPKRLQIAIGAARGLCYMHHDCSPPIIHRDVKSSNVLLDSCFNAKIADFGLAKILAKPGDNTVTAVAGSFGYIAPEYARTTKVNEKIDVYSFGVILLELVTGKEANYGDEDSCLADWAWRRIQQGYPIVNVLDEAIKEPQYLDEMSNVFKLGIFCTSTFPSSRPTMKQVLQILFQCNNTLVYGEKKNETERDASPLLKNSRRERIEDNDDVGFISLI</sequence>
<evidence type="ECO:0000256" key="10">
    <source>
        <dbReference type="ARBA" id="ARBA00022840"/>
    </source>
</evidence>
<evidence type="ECO:0000256" key="12">
    <source>
        <dbReference type="ARBA" id="ARBA00023136"/>
    </source>
</evidence>
<keyword evidence="10 14" id="KW-0067">ATP-binding</keyword>
<dbReference type="FunFam" id="3.80.10.10:FF:000095">
    <property type="entry name" value="LRR receptor-like serine/threonine-protein kinase GSO1"/>
    <property type="match status" value="2"/>
</dbReference>
<reference evidence="16" key="2">
    <citation type="submission" date="2025-08" db="UniProtKB">
        <authorList>
            <consortium name="RefSeq"/>
        </authorList>
    </citation>
    <scope>IDENTIFICATION</scope>
    <source>
        <tissue evidence="16">Leaf</tissue>
    </source>
</reference>
<dbReference type="RefSeq" id="XP_016467613.1">
    <property type="nucleotide sequence ID" value="XM_016612127.1"/>
</dbReference>
<evidence type="ECO:0000256" key="6">
    <source>
        <dbReference type="ARBA" id="ARBA00022729"/>
    </source>
</evidence>
<keyword evidence="15" id="KW-1185">Reference proteome</keyword>
<dbReference type="InterPro" id="IPR017441">
    <property type="entry name" value="Protein_kinase_ATP_BS"/>
</dbReference>
<dbReference type="STRING" id="4097.A0A1S3ZTI2"/>
<dbReference type="SMART" id="SM00369">
    <property type="entry name" value="LRR_TYP"/>
    <property type="match status" value="5"/>
</dbReference>
<dbReference type="PaxDb" id="4097-A0A1S3ZTI2"/>
<dbReference type="RefSeq" id="XP_016467613.2">
    <property type="nucleotide sequence ID" value="XM_016612127.2"/>
</dbReference>
<evidence type="ECO:0000256" key="3">
    <source>
        <dbReference type="ARBA" id="ARBA00022614"/>
    </source>
</evidence>
<dbReference type="Proteomes" id="UP000790787">
    <property type="component" value="Chromosome 1"/>
</dbReference>
<evidence type="ECO:0000256" key="7">
    <source>
        <dbReference type="ARBA" id="ARBA00022737"/>
    </source>
</evidence>
<comment type="subcellular location">
    <subcellularLocation>
        <location evidence="1">Membrane</location>
        <topology evidence="1">Single-pass membrane protein</topology>
    </subcellularLocation>
</comment>
<dbReference type="InterPro" id="IPR050647">
    <property type="entry name" value="Plant_LRR-RLKs"/>
</dbReference>
<evidence type="ECO:0000313" key="16">
    <source>
        <dbReference type="RefSeq" id="XP_016467613.2"/>
    </source>
</evidence>
<evidence type="ECO:0000256" key="8">
    <source>
        <dbReference type="ARBA" id="ARBA00022741"/>
    </source>
</evidence>
<name>A0A1S3ZTI2_TOBAC</name>
<keyword evidence="11" id="KW-1133">Transmembrane helix</keyword>
<dbReference type="Pfam" id="PF00560">
    <property type="entry name" value="LRR_1"/>
    <property type="match status" value="6"/>
</dbReference>
<dbReference type="Pfam" id="PF08263">
    <property type="entry name" value="LRRNT_2"/>
    <property type="match status" value="1"/>
</dbReference>
<dbReference type="CDD" id="cd14066">
    <property type="entry name" value="STKc_IRAK"/>
    <property type="match status" value="1"/>
</dbReference>
<keyword evidence="9" id="KW-0418">Kinase</keyword>
<keyword evidence="4" id="KW-0808">Transferase</keyword>
<evidence type="ECO:0000256" key="11">
    <source>
        <dbReference type="ARBA" id="ARBA00022989"/>
    </source>
</evidence>
<keyword evidence="13" id="KW-0325">Glycoprotein</keyword>
<dbReference type="GO" id="GO:0006952">
    <property type="term" value="P:defense response"/>
    <property type="evidence" value="ECO:0007669"/>
    <property type="project" value="UniProtKB-ARBA"/>
</dbReference>
<accession>A0A1S3ZTI2</accession>
<dbReference type="InterPro" id="IPR001611">
    <property type="entry name" value="Leu-rich_rpt"/>
</dbReference>
<dbReference type="SUPFAM" id="SSF52047">
    <property type="entry name" value="RNI-like"/>
    <property type="match status" value="1"/>
</dbReference>
<dbReference type="GO" id="GO:0005524">
    <property type="term" value="F:ATP binding"/>
    <property type="evidence" value="ECO:0007669"/>
    <property type="project" value="UniProtKB-UniRule"/>
</dbReference>
<keyword evidence="3" id="KW-0433">Leucine-rich repeat</keyword>
<organism evidence="15 16">
    <name type="scientific">Nicotiana tabacum</name>
    <name type="common">Common tobacco</name>
    <dbReference type="NCBI Taxonomy" id="4097"/>
    <lineage>
        <taxon>Eukaryota</taxon>
        <taxon>Viridiplantae</taxon>
        <taxon>Streptophyta</taxon>
        <taxon>Embryophyta</taxon>
        <taxon>Tracheophyta</taxon>
        <taxon>Spermatophyta</taxon>
        <taxon>Magnoliopsida</taxon>
        <taxon>eudicotyledons</taxon>
        <taxon>Gunneridae</taxon>
        <taxon>Pentapetalae</taxon>
        <taxon>asterids</taxon>
        <taxon>lamiids</taxon>
        <taxon>Solanales</taxon>
        <taxon>Solanaceae</taxon>
        <taxon>Nicotianoideae</taxon>
        <taxon>Nicotianeae</taxon>
        <taxon>Nicotiana</taxon>
    </lineage>
</organism>
<protein>
    <submittedName>
        <fullName evidence="16">Uncharacterized protein LOC107790221 isoform X1</fullName>
    </submittedName>
</protein>
<dbReference type="PANTHER" id="PTHR48056">
    <property type="entry name" value="LRR RECEPTOR-LIKE SERINE/THREONINE-PROTEIN KINASE-RELATED"/>
    <property type="match status" value="1"/>
</dbReference>
<evidence type="ECO:0000256" key="4">
    <source>
        <dbReference type="ARBA" id="ARBA00022679"/>
    </source>
</evidence>
<dbReference type="Pfam" id="PF00069">
    <property type="entry name" value="Pkinase"/>
    <property type="match status" value="1"/>
</dbReference>
<dbReference type="SMR" id="A0A1S3ZTI2"/>
<dbReference type="InterPro" id="IPR000719">
    <property type="entry name" value="Prot_kinase_dom"/>
</dbReference>
<dbReference type="Gene3D" id="3.80.10.10">
    <property type="entry name" value="Ribonuclease Inhibitor"/>
    <property type="match status" value="4"/>
</dbReference>
<reference evidence="15" key="1">
    <citation type="journal article" date="2014" name="Nat. Commun.">
        <title>The tobacco genome sequence and its comparison with those of tomato and potato.</title>
        <authorList>
            <person name="Sierro N."/>
            <person name="Battey J.N."/>
            <person name="Ouadi S."/>
            <person name="Bakaher N."/>
            <person name="Bovet L."/>
            <person name="Willig A."/>
            <person name="Goepfert S."/>
            <person name="Peitsch M.C."/>
            <person name="Ivanov N.V."/>
        </authorList>
    </citation>
    <scope>NUCLEOTIDE SEQUENCE [LARGE SCALE GENOMIC DNA]</scope>
</reference>
<evidence type="ECO:0000313" key="15">
    <source>
        <dbReference type="Proteomes" id="UP000790787"/>
    </source>
</evidence>
<evidence type="ECO:0000256" key="9">
    <source>
        <dbReference type="ARBA" id="ARBA00022777"/>
    </source>
</evidence>
<evidence type="ECO:0000256" key="14">
    <source>
        <dbReference type="PROSITE-ProRule" id="PRU10141"/>
    </source>
</evidence>
<keyword evidence="8 14" id="KW-0547">Nucleotide-binding</keyword>
<dbReference type="KEGG" id="nta:107790221"/>
<dbReference type="AlphaFoldDB" id="A0A1S3ZTI2"/>
<dbReference type="InterPro" id="IPR011009">
    <property type="entry name" value="Kinase-like_dom_sf"/>
</dbReference>
<comment type="similarity">
    <text evidence="2">Belongs to the protein kinase superfamily. Ser/Thr protein kinase family.</text>
</comment>
<dbReference type="InterPro" id="IPR008271">
    <property type="entry name" value="Ser/Thr_kinase_AS"/>
</dbReference>
<dbReference type="GeneID" id="107790221"/>
<keyword evidence="6" id="KW-0732">Signal</keyword>
<dbReference type="OrthoDB" id="10288635at2759"/>
<dbReference type="Gene3D" id="3.30.200.20">
    <property type="entry name" value="Phosphorylase Kinase, domain 1"/>
    <property type="match status" value="1"/>
</dbReference>
<dbReference type="Gene3D" id="1.10.510.10">
    <property type="entry name" value="Transferase(Phosphotransferase) domain 1"/>
    <property type="match status" value="1"/>
</dbReference>
<dbReference type="FunFam" id="3.80.10.10:FF:000041">
    <property type="entry name" value="LRR receptor-like serine/threonine-protein kinase ERECTA"/>
    <property type="match status" value="1"/>
</dbReference>
<dbReference type="SUPFAM" id="SSF52058">
    <property type="entry name" value="L domain-like"/>
    <property type="match status" value="1"/>
</dbReference>
<evidence type="ECO:0000256" key="13">
    <source>
        <dbReference type="ARBA" id="ARBA00023180"/>
    </source>
</evidence>
<dbReference type="SMART" id="SM00220">
    <property type="entry name" value="S_TKc"/>
    <property type="match status" value="1"/>
</dbReference>
<keyword evidence="12" id="KW-0472">Membrane</keyword>
<dbReference type="GO" id="GO:0004672">
    <property type="term" value="F:protein kinase activity"/>
    <property type="evidence" value="ECO:0007669"/>
    <property type="project" value="InterPro"/>
</dbReference>
<dbReference type="InterPro" id="IPR013210">
    <property type="entry name" value="LRR_N_plant-typ"/>
</dbReference>
<dbReference type="PROSITE" id="PS00107">
    <property type="entry name" value="PROTEIN_KINASE_ATP"/>
    <property type="match status" value="1"/>
</dbReference>
<dbReference type="GO" id="GO:0016020">
    <property type="term" value="C:membrane"/>
    <property type="evidence" value="ECO:0007669"/>
    <property type="project" value="UniProtKB-SubCell"/>
</dbReference>
<keyword evidence="5" id="KW-0812">Transmembrane</keyword>
<dbReference type="PROSITE" id="PS00108">
    <property type="entry name" value="PROTEIN_KINASE_ST"/>
    <property type="match status" value="1"/>
</dbReference>
<evidence type="ECO:0000256" key="1">
    <source>
        <dbReference type="ARBA" id="ARBA00004167"/>
    </source>
</evidence>
<proteinExistence type="inferred from homology"/>
<keyword evidence="7" id="KW-0677">Repeat</keyword>
<evidence type="ECO:0000256" key="5">
    <source>
        <dbReference type="ARBA" id="ARBA00022692"/>
    </source>
</evidence>
<dbReference type="GO" id="GO:0051707">
    <property type="term" value="P:response to other organism"/>
    <property type="evidence" value="ECO:0007669"/>
    <property type="project" value="UniProtKB-ARBA"/>
</dbReference>
<gene>
    <name evidence="16" type="primary">LOC107790221</name>
</gene>
<dbReference type="PANTHER" id="PTHR48056:SF29">
    <property type="entry name" value="RECEPTOR-LIKE PROTEIN KINASE HSL1"/>
    <property type="match status" value="1"/>
</dbReference>
<dbReference type="FunFam" id="1.10.510.10:FF:000714">
    <property type="entry name" value="Kinase family with leucine-rich repeat domain-containing protein"/>
    <property type="match status" value="1"/>
</dbReference>
<dbReference type="SUPFAM" id="SSF56112">
    <property type="entry name" value="Protein kinase-like (PK-like)"/>
    <property type="match status" value="1"/>
</dbReference>